<keyword evidence="11" id="KW-1185">Reference proteome</keyword>
<keyword evidence="2" id="KW-0963">Cytoplasm</keyword>
<dbReference type="InterPro" id="IPR011047">
    <property type="entry name" value="Quinoprotein_ADH-like_sf"/>
</dbReference>
<dbReference type="EnsemblFungi" id="EJT78885">
    <property type="protein sequence ID" value="EJT78885"/>
    <property type="gene ID" value="GGTG_03979"/>
</dbReference>
<dbReference type="OrthoDB" id="5594999at2759"/>
<name>J3NRS9_GAET3</name>
<dbReference type="InterPro" id="IPR051973">
    <property type="entry name" value="tRNA_Anticodon_Mtase-Reg"/>
</dbReference>
<dbReference type="PROSITE" id="PS00678">
    <property type="entry name" value="WD_REPEATS_1"/>
    <property type="match status" value="1"/>
</dbReference>
<evidence type="ECO:0000256" key="5">
    <source>
        <dbReference type="ARBA" id="ARBA00022737"/>
    </source>
</evidence>
<dbReference type="InterPro" id="IPR019775">
    <property type="entry name" value="WD40_repeat_CS"/>
</dbReference>
<accession>J3NRS9</accession>
<dbReference type="HOGENOM" id="CLU_002615_1_1_1"/>
<dbReference type="FunCoup" id="J3NRS9">
    <property type="interactions" value="571"/>
</dbReference>
<reference evidence="9" key="3">
    <citation type="submission" date="2010-09" db="EMBL/GenBank/DDBJ databases">
        <title>Annotation of Gaeumannomyces graminis var. tritici R3-111a-1.</title>
        <authorList>
            <consortium name="The Broad Institute Genome Sequencing Platform"/>
            <person name="Ma L.-J."/>
            <person name="Dead R."/>
            <person name="Young S.K."/>
            <person name="Zeng Q."/>
            <person name="Gargeya S."/>
            <person name="Fitzgerald M."/>
            <person name="Haas B."/>
            <person name="Abouelleil A."/>
            <person name="Alvarado L."/>
            <person name="Arachchi H.M."/>
            <person name="Berlin A."/>
            <person name="Brown A."/>
            <person name="Chapman S.B."/>
            <person name="Chen Z."/>
            <person name="Dunbar C."/>
            <person name="Freedman E."/>
            <person name="Gearin G."/>
            <person name="Gellesch M."/>
            <person name="Goldberg J."/>
            <person name="Griggs A."/>
            <person name="Gujja S."/>
            <person name="Heiman D."/>
            <person name="Howarth C."/>
            <person name="Larson L."/>
            <person name="Lui A."/>
            <person name="MacDonald P.J.P."/>
            <person name="Mehta T."/>
            <person name="Montmayeur A."/>
            <person name="Murphy C."/>
            <person name="Neiman D."/>
            <person name="Pearson M."/>
            <person name="Priest M."/>
            <person name="Roberts A."/>
            <person name="Saif S."/>
            <person name="Shea T."/>
            <person name="Shenoy N."/>
            <person name="Sisk P."/>
            <person name="Stolte C."/>
            <person name="Sykes S."/>
            <person name="Yandava C."/>
            <person name="Wortman J."/>
            <person name="Nusbaum C."/>
            <person name="Birren B."/>
        </authorList>
    </citation>
    <scope>NUCLEOTIDE SEQUENCE</scope>
    <source>
        <strain evidence="9">R3-111a-1</strain>
    </source>
</reference>
<dbReference type="GO" id="GO:0005737">
    <property type="term" value="C:cytoplasm"/>
    <property type="evidence" value="ECO:0007669"/>
    <property type="project" value="UniProtKB-SubCell"/>
</dbReference>
<dbReference type="EMBL" id="GL385396">
    <property type="protein sequence ID" value="EJT78885.1"/>
    <property type="molecule type" value="Genomic_DNA"/>
</dbReference>
<dbReference type="SMART" id="SM00320">
    <property type="entry name" value="WD40"/>
    <property type="match status" value="8"/>
</dbReference>
<proteinExistence type="inferred from homology"/>
<dbReference type="SUPFAM" id="SSF50998">
    <property type="entry name" value="Quinoprotein alcohol dehydrogenase-like"/>
    <property type="match status" value="1"/>
</dbReference>
<evidence type="ECO:0000256" key="7">
    <source>
        <dbReference type="PROSITE-ProRule" id="PRU00221"/>
    </source>
</evidence>
<dbReference type="GO" id="GO:0030488">
    <property type="term" value="P:tRNA methylation"/>
    <property type="evidence" value="ECO:0007669"/>
    <property type="project" value="TreeGrafter"/>
</dbReference>
<keyword evidence="3 7" id="KW-0853">WD repeat</keyword>
<dbReference type="SUPFAM" id="SSF50978">
    <property type="entry name" value="WD40 repeat-like"/>
    <property type="match status" value="2"/>
</dbReference>
<keyword evidence="4" id="KW-0819">tRNA processing</keyword>
<evidence type="ECO:0000256" key="1">
    <source>
        <dbReference type="ARBA" id="ARBA00004496"/>
    </source>
</evidence>
<evidence type="ECO:0000256" key="4">
    <source>
        <dbReference type="ARBA" id="ARBA00022694"/>
    </source>
</evidence>
<evidence type="ECO:0000256" key="3">
    <source>
        <dbReference type="ARBA" id="ARBA00022574"/>
    </source>
</evidence>
<evidence type="ECO:0000256" key="2">
    <source>
        <dbReference type="ARBA" id="ARBA00022490"/>
    </source>
</evidence>
<protein>
    <submittedName>
        <fullName evidence="9">WD repeat-containing protein</fullName>
    </submittedName>
</protein>
<gene>
    <name evidence="10" type="primary">20344437</name>
    <name evidence="9" type="ORF">GGTG_03979</name>
</gene>
<evidence type="ECO:0000313" key="10">
    <source>
        <dbReference type="EnsemblFungi" id="EJT78885"/>
    </source>
</evidence>
<comment type="similarity">
    <text evidence="6">Belongs to the WD repeat WDR6 family.</text>
</comment>
<dbReference type="PROSITE" id="PS50082">
    <property type="entry name" value="WD_REPEATS_2"/>
    <property type="match status" value="1"/>
</dbReference>
<dbReference type="GeneID" id="20344437"/>
<dbReference type="Gene3D" id="2.130.10.10">
    <property type="entry name" value="YVTN repeat-like/Quinoprotein amine dehydrogenase"/>
    <property type="match status" value="3"/>
</dbReference>
<dbReference type="PANTHER" id="PTHR14344:SF3">
    <property type="entry name" value="WD REPEAT-CONTAINING PROTEIN 6"/>
    <property type="match status" value="1"/>
</dbReference>
<dbReference type="PANTHER" id="PTHR14344">
    <property type="entry name" value="WD REPEAT PROTEIN"/>
    <property type="match status" value="1"/>
</dbReference>
<reference evidence="10" key="4">
    <citation type="journal article" date="2015" name="G3 (Bethesda)">
        <title>Genome sequences of three phytopathogenic species of the Magnaporthaceae family of fungi.</title>
        <authorList>
            <person name="Okagaki L.H."/>
            <person name="Nunes C.C."/>
            <person name="Sailsbery J."/>
            <person name="Clay B."/>
            <person name="Brown D."/>
            <person name="John T."/>
            <person name="Oh Y."/>
            <person name="Young N."/>
            <person name="Fitzgerald M."/>
            <person name="Haas B.J."/>
            <person name="Zeng Q."/>
            <person name="Young S."/>
            <person name="Adiconis X."/>
            <person name="Fan L."/>
            <person name="Levin J.Z."/>
            <person name="Mitchell T.K."/>
            <person name="Okubara P.A."/>
            <person name="Farman M.L."/>
            <person name="Kohn L.M."/>
            <person name="Birren B."/>
            <person name="Ma L.-J."/>
            <person name="Dean R.A."/>
        </authorList>
    </citation>
    <scope>NUCLEOTIDE SEQUENCE</scope>
    <source>
        <strain evidence="10">R3-111a-1</strain>
    </source>
</reference>
<dbReference type="InterPro" id="IPR001680">
    <property type="entry name" value="WD40_rpt"/>
</dbReference>
<dbReference type="Pfam" id="PF00400">
    <property type="entry name" value="WD40"/>
    <property type="match status" value="1"/>
</dbReference>
<dbReference type="eggNOG" id="KOG0974">
    <property type="taxonomic scope" value="Eukaryota"/>
</dbReference>
<feature type="repeat" description="WD" evidence="7">
    <location>
        <begin position="256"/>
        <end position="299"/>
    </location>
</feature>
<evidence type="ECO:0000313" key="9">
    <source>
        <dbReference type="EMBL" id="EJT78885.1"/>
    </source>
</evidence>
<comment type="subcellular location">
    <subcellularLocation>
        <location evidence="1">Cytoplasm</location>
    </subcellularLocation>
</comment>
<reference evidence="10" key="5">
    <citation type="submission" date="2018-04" db="UniProtKB">
        <authorList>
            <consortium name="EnsemblFungi"/>
        </authorList>
    </citation>
    <scope>IDENTIFICATION</scope>
    <source>
        <strain evidence="10">R3-111a-1</strain>
    </source>
</reference>
<evidence type="ECO:0000256" key="6">
    <source>
        <dbReference type="ARBA" id="ARBA00038255"/>
    </source>
</evidence>
<dbReference type="InterPro" id="IPR015943">
    <property type="entry name" value="WD40/YVTN_repeat-like_dom_sf"/>
</dbReference>
<dbReference type="Proteomes" id="UP000006039">
    <property type="component" value="Unassembled WGS sequence"/>
</dbReference>
<keyword evidence="5" id="KW-0677">Repeat</keyword>
<dbReference type="RefSeq" id="XP_009220030.1">
    <property type="nucleotide sequence ID" value="XM_009221766.1"/>
</dbReference>
<dbReference type="VEuPathDB" id="FungiDB:GGTG_03979"/>
<reference evidence="9" key="2">
    <citation type="submission" date="2010-07" db="EMBL/GenBank/DDBJ databases">
        <authorList>
            <consortium name="The Broad Institute Genome Sequencing Platform"/>
            <consortium name="Broad Institute Genome Sequencing Center for Infectious Disease"/>
            <person name="Ma L.-J."/>
            <person name="Dead R."/>
            <person name="Young S."/>
            <person name="Zeng Q."/>
            <person name="Koehrsen M."/>
            <person name="Alvarado L."/>
            <person name="Berlin A."/>
            <person name="Chapman S.B."/>
            <person name="Chen Z."/>
            <person name="Freedman E."/>
            <person name="Gellesch M."/>
            <person name="Goldberg J."/>
            <person name="Griggs A."/>
            <person name="Gujja S."/>
            <person name="Heilman E.R."/>
            <person name="Heiman D."/>
            <person name="Hepburn T."/>
            <person name="Howarth C."/>
            <person name="Jen D."/>
            <person name="Larson L."/>
            <person name="Mehta T."/>
            <person name="Neiman D."/>
            <person name="Pearson M."/>
            <person name="Roberts A."/>
            <person name="Saif S."/>
            <person name="Shea T."/>
            <person name="Shenoy N."/>
            <person name="Sisk P."/>
            <person name="Stolte C."/>
            <person name="Sykes S."/>
            <person name="Walk T."/>
            <person name="White J."/>
            <person name="Yandava C."/>
            <person name="Haas B."/>
            <person name="Nusbaum C."/>
            <person name="Birren B."/>
        </authorList>
    </citation>
    <scope>NUCLEOTIDE SEQUENCE</scope>
    <source>
        <strain evidence="9">R3-111a-1</strain>
    </source>
</reference>
<evidence type="ECO:0000313" key="11">
    <source>
        <dbReference type="Proteomes" id="UP000006039"/>
    </source>
</evidence>
<sequence length="1300" mass="136983">MGPAAIQTPPSRCHAKKQAATLEREFLSCPVTALAFLHDPASAPAAGEGGPGAYLLAGEDTQLKVYEAQTGVLCGELRAFESSVVHGIAVAPGAERVLLWGGASVAVIPGRVIRAMIEGRVGGDGRRRPWRGDGWCPNEATAPDWIYDGILDGGSPERGVLVTAHNEMVPFWLLDGPADGRGSPSVSFGAVVSPSRPILYSANVCCLGSVGGPSGRGDNGDEVLVAGGTVFGEIVVWKCRPWDEGGGGATEVLYVLSGHEGSVFGVTISEELTLPGRGGEKVRLLASCSDDRTVRIWDITDRAGGVMPARRAGKLLAESRETGFGGDALEHHDGPQTGSAKDGAVGPKEQPLKALAVAMGHQSRIWHVRFSTRGLLPPVPEGDCGGGQEPSSSSRLTVYSFGEDATTQEWLLTLGRTEGIAHVFGALSHVNTVPCHGGKHIWSTAVLGRAGGGEPLIATGGADGKIALLGPTATLTHAASPVEPTPPSLDVVDVSFAFSDVSPLTESAGATAHKAKGETFKTFAFVSESDILVTSTFGNVFVGHVQDDDDSRVSWAGLELPGEVRSDLRGYNIVRGPARNQSGFCFLGSASGAVYMFSSNPVSRLEKITGLGRKVSDIFVLPSLPKTSNGSSTCTPDAHLHLIVTLLGHDEAFFITIAHPSKSASVAKVVAATTQSIPLPSDCVITAANLSGGLLSLGSRDGGLLFFRNRLYGQAGDDAGGAWQRIQSSPETTRSKDAITSLVRLPGTASGDVSPYILATCRDGNYMIYELETRTDGLSGGCGQETISLDLVHDSSPPFGPVITEAWFEEGEEGGQAELMLCGFRSRYFVVWNETRQHEVATVDCGGVHRTYAYVTRRRDAARPGAGRRRQQQQQEWVRFAYSKAQRTHMYTQQGAGHIALRTGTHGREIRAASWCHVTPAHDLETEEEEGGRLLATAAEDTTVRIWRYEAPAADRGGGALLRCAASLSAHTAGLQSLRWCGGGGGGGGDGRHRYLVSSAGNEELFIWRVSRLDGRSRYCGLAVVREAAYPDRTADGDLRILSVDASEEGGGGGGSFVVSLVLSNSEVKTYRYSRELGFVLLARGMYTGACLTQVRHLWVHGEGGLGLLPLRVLTASTDGSVVVWGTRGGEGPAPAEYVIKSVHGLHQSSIKGLDVWAVPAEGGSGGAGWVVLTTGDDNALGILQLHEDDAADNNSNRPQNRRAIVRSAHAAGITGIRAIKSALPGEVLAATVSNDQRVKLWRVRGLGSGKEKGLKVELVQDKYSAVADAGDLALSTDGKLVITGVGVEVWKMDLGEEDH</sequence>
<reference evidence="11" key="1">
    <citation type="submission" date="2010-07" db="EMBL/GenBank/DDBJ databases">
        <title>The genome sequence of Gaeumannomyces graminis var. tritici strain R3-111a-1.</title>
        <authorList>
            <consortium name="The Broad Institute Genome Sequencing Platform"/>
            <person name="Ma L.-J."/>
            <person name="Dead R."/>
            <person name="Young S."/>
            <person name="Zeng Q."/>
            <person name="Koehrsen M."/>
            <person name="Alvarado L."/>
            <person name="Berlin A."/>
            <person name="Chapman S.B."/>
            <person name="Chen Z."/>
            <person name="Freedman E."/>
            <person name="Gellesch M."/>
            <person name="Goldberg J."/>
            <person name="Griggs A."/>
            <person name="Gujja S."/>
            <person name="Heilman E.R."/>
            <person name="Heiman D."/>
            <person name="Hepburn T."/>
            <person name="Howarth C."/>
            <person name="Jen D."/>
            <person name="Larson L."/>
            <person name="Mehta T."/>
            <person name="Neiman D."/>
            <person name="Pearson M."/>
            <person name="Roberts A."/>
            <person name="Saif S."/>
            <person name="Shea T."/>
            <person name="Shenoy N."/>
            <person name="Sisk P."/>
            <person name="Stolte C."/>
            <person name="Sykes S."/>
            <person name="Walk T."/>
            <person name="White J."/>
            <person name="Yandava C."/>
            <person name="Haas B."/>
            <person name="Nusbaum C."/>
            <person name="Birren B."/>
        </authorList>
    </citation>
    <scope>NUCLEOTIDE SEQUENCE [LARGE SCALE GENOMIC DNA]</scope>
    <source>
        <strain evidence="11">R3-111a-1</strain>
    </source>
</reference>
<organism evidence="9">
    <name type="scientific">Gaeumannomyces tritici (strain R3-111a-1)</name>
    <name type="common">Wheat and barley take-all root rot fungus</name>
    <name type="synonym">Gaeumannomyces graminis var. tritici</name>
    <dbReference type="NCBI Taxonomy" id="644352"/>
    <lineage>
        <taxon>Eukaryota</taxon>
        <taxon>Fungi</taxon>
        <taxon>Dikarya</taxon>
        <taxon>Ascomycota</taxon>
        <taxon>Pezizomycotina</taxon>
        <taxon>Sordariomycetes</taxon>
        <taxon>Sordariomycetidae</taxon>
        <taxon>Magnaporthales</taxon>
        <taxon>Magnaporthaceae</taxon>
        <taxon>Gaeumannomyces</taxon>
    </lineage>
</organism>
<dbReference type="STRING" id="644352.J3NRS9"/>
<feature type="region of interest" description="Disordered" evidence="8">
    <location>
        <begin position="324"/>
        <end position="347"/>
    </location>
</feature>
<dbReference type="InterPro" id="IPR036322">
    <property type="entry name" value="WD40_repeat_dom_sf"/>
</dbReference>
<evidence type="ECO:0000256" key="8">
    <source>
        <dbReference type="SAM" id="MobiDB-lite"/>
    </source>
</evidence>